<accession>A0A9N7VRQ7</accession>
<keyword evidence="2" id="KW-1185">Reference proteome</keyword>
<dbReference type="Proteomes" id="UP001153269">
    <property type="component" value="Unassembled WGS sequence"/>
</dbReference>
<gene>
    <name evidence="1" type="ORF">PLEPLA_LOCUS40895</name>
</gene>
<organism evidence="1 2">
    <name type="scientific">Pleuronectes platessa</name>
    <name type="common">European plaice</name>
    <dbReference type="NCBI Taxonomy" id="8262"/>
    <lineage>
        <taxon>Eukaryota</taxon>
        <taxon>Metazoa</taxon>
        <taxon>Chordata</taxon>
        <taxon>Craniata</taxon>
        <taxon>Vertebrata</taxon>
        <taxon>Euteleostomi</taxon>
        <taxon>Actinopterygii</taxon>
        <taxon>Neopterygii</taxon>
        <taxon>Teleostei</taxon>
        <taxon>Neoteleostei</taxon>
        <taxon>Acanthomorphata</taxon>
        <taxon>Carangaria</taxon>
        <taxon>Pleuronectiformes</taxon>
        <taxon>Pleuronectoidei</taxon>
        <taxon>Pleuronectidae</taxon>
        <taxon>Pleuronectes</taxon>
    </lineage>
</organism>
<dbReference type="EMBL" id="CADEAL010004158">
    <property type="protein sequence ID" value="CAB1453145.1"/>
    <property type="molecule type" value="Genomic_DNA"/>
</dbReference>
<reference evidence="1" key="1">
    <citation type="submission" date="2020-03" db="EMBL/GenBank/DDBJ databases">
        <authorList>
            <person name="Weist P."/>
        </authorList>
    </citation>
    <scope>NUCLEOTIDE SEQUENCE</scope>
</reference>
<sequence>MHKATQVVRVEALEVWKCYRSITSHWERGLPGKRPHGNRIRAWGLSASRSAPISQRVSSSLDGVRATGELTSAEWWCGLRSIRTELNRRESARRSVFLPPGLQRREKCGN</sequence>
<name>A0A9N7VRQ7_PLEPL</name>
<dbReference type="AlphaFoldDB" id="A0A9N7VRQ7"/>
<evidence type="ECO:0000313" key="2">
    <source>
        <dbReference type="Proteomes" id="UP001153269"/>
    </source>
</evidence>
<proteinExistence type="predicted"/>
<protein>
    <submittedName>
        <fullName evidence="1">Uncharacterized protein</fullName>
    </submittedName>
</protein>
<evidence type="ECO:0000313" key="1">
    <source>
        <dbReference type="EMBL" id="CAB1453145.1"/>
    </source>
</evidence>
<comment type="caution">
    <text evidence="1">The sequence shown here is derived from an EMBL/GenBank/DDBJ whole genome shotgun (WGS) entry which is preliminary data.</text>
</comment>